<evidence type="ECO:0008006" key="3">
    <source>
        <dbReference type="Google" id="ProtNLM"/>
    </source>
</evidence>
<protein>
    <recommendedName>
        <fullName evidence="3">AlpA family transcriptional regulator</fullName>
    </recommendedName>
</protein>
<reference evidence="2" key="1">
    <citation type="journal article" date="2019" name="Int. J. Syst. Evol. Microbiol.">
        <title>The Global Catalogue of Microorganisms (GCM) 10K type strain sequencing project: providing services to taxonomists for standard genome sequencing and annotation.</title>
        <authorList>
            <consortium name="The Broad Institute Genomics Platform"/>
            <consortium name="The Broad Institute Genome Sequencing Center for Infectious Disease"/>
            <person name="Wu L."/>
            <person name="Ma J."/>
        </authorList>
    </citation>
    <scope>NUCLEOTIDE SEQUENCE [LARGE SCALE GENOMIC DNA]</scope>
    <source>
        <strain evidence="2">JCM 17805</strain>
    </source>
</reference>
<dbReference type="Pfam" id="PF05930">
    <property type="entry name" value="Phage_AlpA"/>
    <property type="match status" value="1"/>
</dbReference>
<sequence length="69" mass="8056">MAENTAHTAKPDRIIRPDELMQRLGIRARTTLWRWEKEGRLPPRVQIGPKAVGYRESDVNQWIADMETV</sequence>
<evidence type="ECO:0000313" key="1">
    <source>
        <dbReference type="EMBL" id="GAA4652361.1"/>
    </source>
</evidence>
<dbReference type="Gene3D" id="1.10.238.160">
    <property type="match status" value="1"/>
</dbReference>
<accession>A0ABP8V901</accession>
<name>A0ABP8V901_9GAMM</name>
<proteinExistence type="predicted"/>
<dbReference type="RefSeq" id="WP_345198906.1">
    <property type="nucleotide sequence ID" value="NZ_BAABFL010000474.1"/>
</dbReference>
<dbReference type="EMBL" id="BAABFL010000474">
    <property type="protein sequence ID" value="GAA4652361.1"/>
    <property type="molecule type" value="Genomic_DNA"/>
</dbReference>
<dbReference type="SUPFAM" id="SSF46955">
    <property type="entry name" value="Putative DNA-binding domain"/>
    <property type="match status" value="1"/>
</dbReference>
<comment type="caution">
    <text evidence="1">The sequence shown here is derived from an EMBL/GenBank/DDBJ whole genome shotgun (WGS) entry which is preliminary data.</text>
</comment>
<dbReference type="Proteomes" id="UP001500604">
    <property type="component" value="Unassembled WGS sequence"/>
</dbReference>
<keyword evidence="2" id="KW-1185">Reference proteome</keyword>
<gene>
    <name evidence="1" type="ORF">GCM10023116_46450</name>
</gene>
<evidence type="ECO:0000313" key="2">
    <source>
        <dbReference type="Proteomes" id="UP001500604"/>
    </source>
</evidence>
<dbReference type="InterPro" id="IPR010260">
    <property type="entry name" value="AlpA"/>
</dbReference>
<dbReference type="InterPro" id="IPR009061">
    <property type="entry name" value="DNA-bd_dom_put_sf"/>
</dbReference>
<organism evidence="1 2">
    <name type="scientific">Kistimonas scapharcae</name>
    <dbReference type="NCBI Taxonomy" id="1036133"/>
    <lineage>
        <taxon>Bacteria</taxon>
        <taxon>Pseudomonadati</taxon>
        <taxon>Pseudomonadota</taxon>
        <taxon>Gammaproteobacteria</taxon>
        <taxon>Oceanospirillales</taxon>
        <taxon>Endozoicomonadaceae</taxon>
        <taxon>Kistimonas</taxon>
    </lineage>
</organism>